<name>A0ABU6B2F2_9NOCA</name>
<comment type="caution">
    <text evidence="1">The sequence shown here is derived from an EMBL/GenBank/DDBJ whole genome shotgun (WGS) entry which is preliminary data.</text>
</comment>
<reference evidence="1 2" key="1">
    <citation type="submission" date="2023-12" db="EMBL/GenBank/DDBJ databases">
        <title>novel species in genus Nocarida.</title>
        <authorList>
            <person name="Li Z."/>
        </authorList>
    </citation>
    <scope>NUCLEOTIDE SEQUENCE [LARGE SCALE GENOMIC DNA]</scope>
    <source>
        <strain evidence="1 2">CDC186</strain>
    </source>
</reference>
<sequence>MVAILKSEIDRMDALASDPARSRRLLVSILVDSGVPVPSARAEPSTV</sequence>
<gene>
    <name evidence="1" type="ORF">U3653_27975</name>
</gene>
<keyword evidence="2" id="KW-1185">Reference proteome</keyword>
<evidence type="ECO:0000313" key="2">
    <source>
        <dbReference type="Proteomes" id="UP001348098"/>
    </source>
</evidence>
<accession>A0ABU6B2F2</accession>
<evidence type="ECO:0000313" key="1">
    <source>
        <dbReference type="EMBL" id="MEB3513884.1"/>
    </source>
</evidence>
<evidence type="ECO:0008006" key="3">
    <source>
        <dbReference type="Google" id="ProtNLM"/>
    </source>
</evidence>
<organism evidence="1 2">
    <name type="scientific">Nocardia implantans</name>
    <dbReference type="NCBI Taxonomy" id="3108168"/>
    <lineage>
        <taxon>Bacteria</taxon>
        <taxon>Bacillati</taxon>
        <taxon>Actinomycetota</taxon>
        <taxon>Actinomycetes</taxon>
        <taxon>Mycobacteriales</taxon>
        <taxon>Nocardiaceae</taxon>
        <taxon>Nocardia</taxon>
    </lineage>
</organism>
<dbReference type="EMBL" id="JAYKYQ010000014">
    <property type="protein sequence ID" value="MEB3513884.1"/>
    <property type="molecule type" value="Genomic_DNA"/>
</dbReference>
<dbReference type="Proteomes" id="UP001348098">
    <property type="component" value="Unassembled WGS sequence"/>
</dbReference>
<proteinExistence type="predicted"/>
<protein>
    <recommendedName>
        <fullName evidence="3">ArsR family transcriptional regulator</fullName>
    </recommendedName>
</protein>
<dbReference type="RefSeq" id="WP_195082900.1">
    <property type="nucleotide sequence ID" value="NZ_JAYESH010000015.1"/>
</dbReference>